<keyword evidence="7" id="KW-0813">Transport</keyword>
<comment type="caution">
    <text evidence="9">The sequence shown here is derived from an EMBL/GenBank/DDBJ whole genome shotgun (WGS) entry which is preliminary data.</text>
</comment>
<keyword evidence="7" id="KW-0653">Protein transport</keyword>
<keyword evidence="4 7" id="KW-0812">Transmembrane</keyword>
<evidence type="ECO:0000256" key="4">
    <source>
        <dbReference type="ARBA" id="ARBA00022692"/>
    </source>
</evidence>
<gene>
    <name evidence="9" type="ORF">E4634_01730</name>
</gene>
<dbReference type="AlphaFoldDB" id="A0A4Z0M8P7"/>
<comment type="similarity">
    <text evidence="2 7">Belongs to the ExbD/TolR family.</text>
</comment>
<feature type="transmembrane region" description="Helical" evidence="8">
    <location>
        <begin position="12"/>
        <end position="31"/>
    </location>
</feature>
<evidence type="ECO:0000256" key="6">
    <source>
        <dbReference type="ARBA" id="ARBA00023136"/>
    </source>
</evidence>
<keyword evidence="6 8" id="KW-0472">Membrane</keyword>
<dbReference type="Proteomes" id="UP000298050">
    <property type="component" value="Unassembled WGS sequence"/>
</dbReference>
<protein>
    <submittedName>
        <fullName evidence="9">Biopolymer transporter ExbD</fullName>
    </submittedName>
</protein>
<keyword evidence="3" id="KW-1003">Cell membrane</keyword>
<name>A0A4Z0M8P7_9GAMM</name>
<sequence length="175" mass="18936">MARNHRRNRPARLNLVALMDIFTILVLFLMVNNGDVEVLQADSNITLPESISEQRPERNVTIKVTREHLLVQGVAVSTLNDALGGEEPLIAALQAELRHQAELAGPLDEEAEKTGRPVIIMGDETTPYSLLQRIMSTCAAEDFRDISLAVNSVPAPALAPAAAPRLDPLASGQEG</sequence>
<accession>A0A4Z0M8P7</accession>
<dbReference type="GO" id="GO:0015031">
    <property type="term" value="P:protein transport"/>
    <property type="evidence" value="ECO:0007669"/>
    <property type="project" value="UniProtKB-KW"/>
</dbReference>
<evidence type="ECO:0000256" key="2">
    <source>
        <dbReference type="ARBA" id="ARBA00005811"/>
    </source>
</evidence>
<evidence type="ECO:0000256" key="1">
    <source>
        <dbReference type="ARBA" id="ARBA00004162"/>
    </source>
</evidence>
<evidence type="ECO:0000256" key="8">
    <source>
        <dbReference type="SAM" id="Phobius"/>
    </source>
</evidence>
<organism evidence="9 10">
    <name type="scientific">Mangrovimicrobium sediminis</name>
    <dbReference type="NCBI Taxonomy" id="2562682"/>
    <lineage>
        <taxon>Bacteria</taxon>
        <taxon>Pseudomonadati</taxon>
        <taxon>Pseudomonadota</taxon>
        <taxon>Gammaproteobacteria</taxon>
        <taxon>Cellvibrionales</taxon>
        <taxon>Halieaceae</taxon>
        <taxon>Mangrovimicrobium</taxon>
    </lineage>
</organism>
<dbReference type="InterPro" id="IPR003400">
    <property type="entry name" value="ExbD"/>
</dbReference>
<dbReference type="EMBL" id="SRLE01000002">
    <property type="protein sequence ID" value="TGD75854.1"/>
    <property type="molecule type" value="Genomic_DNA"/>
</dbReference>
<proteinExistence type="inferred from homology"/>
<dbReference type="Pfam" id="PF02472">
    <property type="entry name" value="ExbD"/>
    <property type="match status" value="1"/>
</dbReference>
<keyword evidence="10" id="KW-1185">Reference proteome</keyword>
<dbReference type="GO" id="GO:0005886">
    <property type="term" value="C:plasma membrane"/>
    <property type="evidence" value="ECO:0007669"/>
    <property type="project" value="UniProtKB-SubCell"/>
</dbReference>
<evidence type="ECO:0000313" key="10">
    <source>
        <dbReference type="Proteomes" id="UP000298050"/>
    </source>
</evidence>
<reference evidence="9 10" key="1">
    <citation type="submission" date="2019-04" db="EMBL/GenBank/DDBJ databases">
        <title>Taxonomy of novel Haliea sp. from mangrove soil of West Coast of India.</title>
        <authorList>
            <person name="Verma A."/>
            <person name="Kumar P."/>
            <person name="Krishnamurthi S."/>
        </authorList>
    </citation>
    <scope>NUCLEOTIDE SEQUENCE [LARGE SCALE GENOMIC DNA]</scope>
    <source>
        <strain evidence="9 10">SAOS-164</strain>
    </source>
</reference>
<evidence type="ECO:0000256" key="5">
    <source>
        <dbReference type="ARBA" id="ARBA00022989"/>
    </source>
</evidence>
<evidence type="ECO:0000256" key="7">
    <source>
        <dbReference type="RuleBase" id="RU003879"/>
    </source>
</evidence>
<evidence type="ECO:0000313" key="9">
    <source>
        <dbReference type="EMBL" id="TGD75854.1"/>
    </source>
</evidence>
<dbReference type="GO" id="GO:0022857">
    <property type="term" value="F:transmembrane transporter activity"/>
    <property type="evidence" value="ECO:0007669"/>
    <property type="project" value="InterPro"/>
</dbReference>
<dbReference type="OrthoDB" id="5294637at2"/>
<comment type="subcellular location">
    <subcellularLocation>
        <location evidence="1">Cell membrane</location>
        <topology evidence="1">Single-pass membrane protein</topology>
    </subcellularLocation>
    <subcellularLocation>
        <location evidence="7">Cell membrane</location>
        <topology evidence="7">Single-pass type II membrane protein</topology>
    </subcellularLocation>
</comment>
<keyword evidence="5 8" id="KW-1133">Transmembrane helix</keyword>
<evidence type="ECO:0000256" key="3">
    <source>
        <dbReference type="ARBA" id="ARBA00022475"/>
    </source>
</evidence>